<dbReference type="Pfam" id="PF00498">
    <property type="entry name" value="FHA"/>
    <property type="match status" value="1"/>
</dbReference>
<evidence type="ECO:0000259" key="2">
    <source>
        <dbReference type="PROSITE" id="PS50125"/>
    </source>
</evidence>
<name>A0A1F7WLJ4_9BACT</name>
<dbReference type="GO" id="GO:0006171">
    <property type="term" value="P:cAMP biosynthetic process"/>
    <property type="evidence" value="ECO:0007669"/>
    <property type="project" value="TreeGrafter"/>
</dbReference>
<gene>
    <name evidence="3" type="ORF">A2008_08600</name>
</gene>
<dbReference type="SMART" id="SM00240">
    <property type="entry name" value="FHA"/>
    <property type="match status" value="1"/>
</dbReference>
<dbReference type="PROSITE" id="PS50125">
    <property type="entry name" value="GUANYLATE_CYCLASE_2"/>
    <property type="match status" value="1"/>
</dbReference>
<accession>A0A1F7WLJ4</accession>
<dbReference type="InterPro" id="IPR029787">
    <property type="entry name" value="Nucleotide_cyclase"/>
</dbReference>
<dbReference type="InterPro" id="IPR003018">
    <property type="entry name" value="GAF"/>
</dbReference>
<feature type="domain" description="FHA" evidence="1">
    <location>
        <begin position="23"/>
        <end position="72"/>
    </location>
</feature>
<comment type="caution">
    <text evidence="3">The sequence shown here is derived from an EMBL/GenBank/DDBJ whole genome shotgun (WGS) entry which is preliminary data.</text>
</comment>
<dbReference type="Proteomes" id="UP000178735">
    <property type="component" value="Unassembled WGS sequence"/>
</dbReference>
<evidence type="ECO:0008006" key="5">
    <source>
        <dbReference type="Google" id="ProtNLM"/>
    </source>
</evidence>
<dbReference type="InterPro" id="IPR000253">
    <property type="entry name" value="FHA_dom"/>
</dbReference>
<evidence type="ECO:0000313" key="3">
    <source>
        <dbReference type="EMBL" id="OGM03703.1"/>
    </source>
</evidence>
<protein>
    <recommendedName>
        <fullName evidence="5">Adenylate cyclase</fullName>
    </recommendedName>
</protein>
<dbReference type="PANTHER" id="PTHR43081">
    <property type="entry name" value="ADENYLATE CYCLASE, TERMINAL-DIFFERENTIATION SPECIFIC-RELATED"/>
    <property type="match status" value="1"/>
</dbReference>
<dbReference type="InterPro" id="IPR050697">
    <property type="entry name" value="Adenylyl/Guanylyl_Cyclase_3/4"/>
</dbReference>
<evidence type="ECO:0000313" key="4">
    <source>
        <dbReference type="Proteomes" id="UP000178735"/>
    </source>
</evidence>
<feature type="domain" description="Guanylate cyclase" evidence="2">
    <location>
        <begin position="375"/>
        <end position="507"/>
    </location>
</feature>
<dbReference type="CDD" id="cd07302">
    <property type="entry name" value="CHD"/>
    <property type="match status" value="1"/>
</dbReference>
<evidence type="ECO:0000259" key="1">
    <source>
        <dbReference type="PROSITE" id="PS50006"/>
    </source>
</evidence>
<dbReference type="STRING" id="1817813.A2008_08600"/>
<dbReference type="Pfam" id="PF01590">
    <property type="entry name" value="GAF"/>
    <property type="match status" value="1"/>
</dbReference>
<dbReference type="GO" id="GO:0004016">
    <property type="term" value="F:adenylate cyclase activity"/>
    <property type="evidence" value="ECO:0007669"/>
    <property type="project" value="UniProtKB-ARBA"/>
</dbReference>
<dbReference type="GO" id="GO:0035556">
    <property type="term" value="P:intracellular signal transduction"/>
    <property type="evidence" value="ECO:0007669"/>
    <property type="project" value="InterPro"/>
</dbReference>
<dbReference type="AlphaFoldDB" id="A0A1F7WLJ4"/>
<dbReference type="InterPro" id="IPR001054">
    <property type="entry name" value="A/G_cyclase"/>
</dbReference>
<reference evidence="3 4" key="1">
    <citation type="journal article" date="2016" name="Nat. Commun.">
        <title>Thousands of microbial genomes shed light on interconnected biogeochemical processes in an aquifer system.</title>
        <authorList>
            <person name="Anantharaman K."/>
            <person name="Brown C.T."/>
            <person name="Hug L.A."/>
            <person name="Sharon I."/>
            <person name="Castelle C.J."/>
            <person name="Probst A.J."/>
            <person name="Thomas B.C."/>
            <person name="Singh A."/>
            <person name="Wilkins M.J."/>
            <person name="Karaoz U."/>
            <person name="Brodie E.L."/>
            <person name="Williams K.H."/>
            <person name="Hubbard S.S."/>
            <person name="Banfield J.F."/>
        </authorList>
    </citation>
    <scope>NUCLEOTIDE SEQUENCE [LARGE SCALE GENOMIC DNA]</scope>
</reference>
<dbReference type="EMBL" id="MGFH01000157">
    <property type="protein sequence ID" value="OGM03703.1"/>
    <property type="molecule type" value="Genomic_DNA"/>
</dbReference>
<dbReference type="PANTHER" id="PTHR43081:SF1">
    <property type="entry name" value="ADENYLATE CYCLASE, TERMINAL-DIFFERENTIATION SPECIFIC"/>
    <property type="match status" value="1"/>
</dbReference>
<dbReference type="SMART" id="SM00065">
    <property type="entry name" value="GAF"/>
    <property type="match status" value="1"/>
</dbReference>
<dbReference type="SUPFAM" id="SSF49879">
    <property type="entry name" value="SMAD/FHA domain"/>
    <property type="match status" value="1"/>
</dbReference>
<dbReference type="SUPFAM" id="SSF55781">
    <property type="entry name" value="GAF domain-like"/>
    <property type="match status" value="1"/>
</dbReference>
<dbReference type="Gene3D" id="3.30.70.1230">
    <property type="entry name" value="Nucleotide cyclase"/>
    <property type="match status" value="1"/>
</dbReference>
<dbReference type="Gene3D" id="2.60.200.20">
    <property type="match status" value="1"/>
</dbReference>
<sequence>MNITIVNSNREFNTVELDETKEYTLGRSPECSVMVKSTIASRLHARLFFRDGSWRVSDNQSTNGTWLNGKKIRESAIANYDVVRIGDVLVEFNDEELLQSIIVNKSEISEYTSEKAAAQNLVLNEFSVKVGELLKDFNEKTNERNFREETARFQTRLTEMVNSYASDNARINSEMKILFELTKSISEILNLKQLLNIALDLVHQIKKVDRGLVLLYEKKSDRFVPYVARKMSLSDLKVDENLVSKSILAYMKNNPGPVLIKNSLMDERFASAESVVALSAKSILCIPLVSQQGLQGSFYLEKDAAQPFDESDAEFLKNFASAVSVAVENTKLIMAIKRERSIRNNMERYLSPNLIDQLTQTSGELKLDGEKREISVMFADIKNFTKMSEQLKVEEVFSMLNKTFSEITQIIFKHDGTLDKFIGDAVMAFFGAPMKHDDDPVRSVMTAVEIIETVKRMADEYRSEFGVEVSFSIGINTGEAIVGNVGSLDRMEYTAIGDTVNLAARLQAKAGYNEIVINESVYNLVKDRFRCEPLPPFFVKGKEQAINAYLIII</sequence>
<dbReference type="PROSITE" id="PS50006">
    <property type="entry name" value="FHA_DOMAIN"/>
    <property type="match status" value="1"/>
</dbReference>
<dbReference type="Pfam" id="PF00211">
    <property type="entry name" value="Guanylate_cyc"/>
    <property type="match status" value="1"/>
</dbReference>
<dbReference type="CDD" id="cd00060">
    <property type="entry name" value="FHA"/>
    <property type="match status" value="1"/>
</dbReference>
<dbReference type="SUPFAM" id="SSF55073">
    <property type="entry name" value="Nucleotide cyclase"/>
    <property type="match status" value="1"/>
</dbReference>
<dbReference type="SMART" id="SM00044">
    <property type="entry name" value="CYCc"/>
    <property type="match status" value="1"/>
</dbReference>
<dbReference type="Gene3D" id="3.30.450.40">
    <property type="match status" value="1"/>
</dbReference>
<dbReference type="InterPro" id="IPR029016">
    <property type="entry name" value="GAF-like_dom_sf"/>
</dbReference>
<proteinExistence type="predicted"/>
<dbReference type="InterPro" id="IPR008984">
    <property type="entry name" value="SMAD_FHA_dom_sf"/>
</dbReference>
<organism evidence="3 4">
    <name type="scientific">Candidatus Wallbacteria bacterium GWC2_49_35</name>
    <dbReference type="NCBI Taxonomy" id="1817813"/>
    <lineage>
        <taxon>Bacteria</taxon>
        <taxon>Candidatus Walliibacteriota</taxon>
    </lineage>
</organism>